<dbReference type="NCBIfam" id="TIGR02800">
    <property type="entry name" value="propeller_TolB"/>
    <property type="match status" value="1"/>
</dbReference>
<dbReference type="InterPro" id="IPR007195">
    <property type="entry name" value="TolB_N"/>
</dbReference>
<dbReference type="Gene3D" id="3.40.50.10070">
    <property type="entry name" value="TolB, N-terminal domain"/>
    <property type="match status" value="1"/>
</dbReference>
<reference evidence="8 9" key="1">
    <citation type="submission" date="2023-03" db="EMBL/GenBank/DDBJ databases">
        <title>Fodinicurvata sp. CAU 1616 isolated from sea sendiment.</title>
        <authorList>
            <person name="Kim W."/>
        </authorList>
    </citation>
    <scope>NUCLEOTIDE SEQUENCE [LARGE SCALE GENOMIC DNA]</scope>
    <source>
        <strain evidence="8 9">CAU 1616</strain>
    </source>
</reference>
<evidence type="ECO:0000313" key="9">
    <source>
        <dbReference type="Proteomes" id="UP001215503"/>
    </source>
</evidence>
<accession>A0ABT5YIS7</accession>
<dbReference type="InterPro" id="IPR014167">
    <property type="entry name" value="Tol-Pal_TolB"/>
</dbReference>
<feature type="domain" description="TolB N-terminal" evidence="7">
    <location>
        <begin position="30"/>
        <end position="137"/>
    </location>
</feature>
<evidence type="ECO:0000256" key="2">
    <source>
        <dbReference type="ARBA" id="ARBA00009820"/>
    </source>
</evidence>
<dbReference type="RefSeq" id="WP_275819450.1">
    <property type="nucleotide sequence ID" value="NZ_JARHUD010000001.1"/>
</dbReference>
<protein>
    <recommendedName>
        <fullName evidence="5">Tol-Pal system protein TolB</fullName>
    </recommendedName>
</protein>
<keyword evidence="5" id="KW-0132">Cell division</keyword>
<dbReference type="HAMAP" id="MF_00671">
    <property type="entry name" value="TolB"/>
    <property type="match status" value="1"/>
</dbReference>
<comment type="subcellular location">
    <subcellularLocation>
        <location evidence="1 5">Periplasm</location>
    </subcellularLocation>
</comment>
<comment type="subunit">
    <text evidence="5">The Tol-Pal system is composed of five core proteins: the inner membrane proteins TolA, TolQ and TolR, the periplasmic protein TolB and the outer membrane protein Pal. They form a network linking the inner and outer membranes and the peptidoglycan layer.</text>
</comment>
<evidence type="ECO:0000256" key="3">
    <source>
        <dbReference type="ARBA" id="ARBA00022729"/>
    </source>
</evidence>
<evidence type="ECO:0000256" key="1">
    <source>
        <dbReference type="ARBA" id="ARBA00004418"/>
    </source>
</evidence>
<feature type="region of interest" description="Disordered" evidence="6">
    <location>
        <begin position="427"/>
        <end position="450"/>
    </location>
</feature>
<evidence type="ECO:0000313" key="8">
    <source>
        <dbReference type="EMBL" id="MDF2094721.1"/>
    </source>
</evidence>
<dbReference type="Proteomes" id="UP001215503">
    <property type="component" value="Unassembled WGS sequence"/>
</dbReference>
<dbReference type="SUPFAM" id="SSF52964">
    <property type="entry name" value="TolB, N-terminal domain"/>
    <property type="match status" value="1"/>
</dbReference>
<keyword evidence="5" id="KW-0131">Cell cycle</keyword>
<keyword evidence="4 5" id="KW-0574">Periplasm</keyword>
<evidence type="ECO:0000259" key="7">
    <source>
        <dbReference type="Pfam" id="PF04052"/>
    </source>
</evidence>
<evidence type="ECO:0000256" key="5">
    <source>
        <dbReference type="HAMAP-Rule" id="MF_00671"/>
    </source>
</evidence>
<dbReference type="Gene3D" id="2.120.10.30">
    <property type="entry name" value="TolB, C-terminal domain"/>
    <property type="match status" value="1"/>
</dbReference>
<evidence type="ECO:0000256" key="4">
    <source>
        <dbReference type="ARBA" id="ARBA00022764"/>
    </source>
</evidence>
<dbReference type="Pfam" id="PF04052">
    <property type="entry name" value="TolB_N"/>
    <property type="match status" value="1"/>
</dbReference>
<proteinExistence type="inferred from homology"/>
<keyword evidence="3 5" id="KW-0732">Signal</keyword>
<evidence type="ECO:0000256" key="6">
    <source>
        <dbReference type="SAM" id="MobiDB-lite"/>
    </source>
</evidence>
<sequence length="450" mass="49990">MTRFYSLFAGVLLLVLFGGFPADQRAQAQLTVDITRGFVEPLPVAVVNFHPLDGETAETGQDIAEVITANLERSGLFEAVDPRAFIQQPESLHAGPRFADWRLINAEALVSGSVDLQADGRLRVEFRLWDVLAEQQMVGLAYTTAPANWRRIAHIISDEVYERLTGEEGYFDTRIVYVAESGPQNRRVKRLAIMDQDGENHRYLTDGSNLVLTPRFSPTTQEITFMSYEGDRPRVYLFNLNTGQQEVLGEFPGMTFAPNFSPDGDEVIFSMSSGGNTDIYTLDLRTRSTERLTNHPSIDTSPSYAPDGRRIVFNSDRGGGQQLYVMNANGSNAERISFGNGRYATPVWSPRGDLIAFTRMHQGNFYVGVMRPDGSGERMISRGYLVEGPTWAPNGRVLSFFRQEPADSAGQVRSRLVTVDVTGFNERELPTPMDASDPAWSPLQTLPGAP</sequence>
<gene>
    <name evidence="5 8" type="primary">tolB</name>
    <name evidence="8" type="ORF">P2G67_01880</name>
</gene>
<dbReference type="PANTHER" id="PTHR36842:SF1">
    <property type="entry name" value="PROTEIN TOLB"/>
    <property type="match status" value="1"/>
</dbReference>
<comment type="function">
    <text evidence="5">Part of the Tol-Pal system, which plays a role in outer membrane invagination during cell division and is important for maintaining outer membrane integrity.</text>
</comment>
<dbReference type="Pfam" id="PF07676">
    <property type="entry name" value="PD40"/>
    <property type="match status" value="3"/>
</dbReference>
<dbReference type="InterPro" id="IPR011042">
    <property type="entry name" value="6-blade_b-propeller_TolB-like"/>
</dbReference>
<comment type="caution">
    <text evidence="8">The sequence shown here is derived from an EMBL/GenBank/DDBJ whole genome shotgun (WGS) entry which is preliminary data.</text>
</comment>
<name>A0ABT5YIS7_9PROT</name>
<comment type="similarity">
    <text evidence="2 5">Belongs to the TolB family.</text>
</comment>
<dbReference type="InterPro" id="IPR011659">
    <property type="entry name" value="WD40"/>
</dbReference>
<dbReference type="PANTHER" id="PTHR36842">
    <property type="entry name" value="PROTEIN TOLB HOMOLOG"/>
    <property type="match status" value="1"/>
</dbReference>
<keyword evidence="9" id="KW-1185">Reference proteome</keyword>
<dbReference type="EMBL" id="JARHUD010000001">
    <property type="protein sequence ID" value="MDF2094721.1"/>
    <property type="molecule type" value="Genomic_DNA"/>
</dbReference>
<dbReference type="SUPFAM" id="SSF69304">
    <property type="entry name" value="Tricorn protease N-terminal domain"/>
    <property type="match status" value="1"/>
</dbReference>
<organism evidence="8 9">
    <name type="scientific">Aquibaculum arenosum</name>
    <dbReference type="NCBI Taxonomy" id="3032591"/>
    <lineage>
        <taxon>Bacteria</taxon>
        <taxon>Pseudomonadati</taxon>
        <taxon>Pseudomonadota</taxon>
        <taxon>Alphaproteobacteria</taxon>
        <taxon>Rhodospirillales</taxon>
        <taxon>Rhodovibrionaceae</taxon>
        <taxon>Aquibaculum</taxon>
    </lineage>
</organism>